<accession>A0A4P6Q7A9</accession>
<dbReference type="KEGG" id="strr:EKD16_14580"/>
<dbReference type="PANTHER" id="PTHR42923:SF3">
    <property type="entry name" value="PROTOPORPHYRINOGEN OXIDASE"/>
    <property type="match status" value="1"/>
</dbReference>
<protein>
    <recommendedName>
        <fullName evidence="7 12">Coproporphyrinogen III oxidase</fullName>
        <ecNumber evidence="6 12">1.3.3.15</ecNumber>
    </recommendedName>
</protein>
<evidence type="ECO:0000256" key="1">
    <source>
        <dbReference type="ARBA" id="ARBA00001755"/>
    </source>
</evidence>
<keyword evidence="11 12" id="KW-0350">Heme biosynthesis</keyword>
<dbReference type="Gene3D" id="3.50.50.60">
    <property type="entry name" value="FAD/NAD(P)-binding domain"/>
    <property type="match status" value="1"/>
</dbReference>
<evidence type="ECO:0000256" key="7">
    <source>
        <dbReference type="ARBA" id="ARBA00019046"/>
    </source>
</evidence>
<reference evidence="14 15" key="1">
    <citation type="submission" date="2019-02" db="EMBL/GenBank/DDBJ databases">
        <authorList>
            <person name="Khodamoradi S."/>
            <person name="Hahnke R.L."/>
            <person name="Kaempfer P."/>
            <person name="Schumann P."/>
            <person name="Rohde M."/>
            <person name="Steinert M."/>
            <person name="Luzhetskyy A."/>
            <person name="Wink J."/>
            <person name="Ruckert C."/>
        </authorList>
    </citation>
    <scope>NUCLEOTIDE SEQUENCE [LARGE SCALE GENOMIC DNA]</scope>
    <source>
        <strain evidence="14 15">M2</strain>
    </source>
</reference>
<dbReference type="GO" id="GO:0006783">
    <property type="term" value="P:heme biosynthetic process"/>
    <property type="evidence" value="ECO:0007669"/>
    <property type="project" value="UniProtKB-UniRule"/>
</dbReference>
<dbReference type="EMBL" id="CP036455">
    <property type="protein sequence ID" value="QBI54697.1"/>
    <property type="molecule type" value="Genomic_DNA"/>
</dbReference>
<organism evidence="14 15">
    <name type="scientific">Streptomonospora litoralis</name>
    <dbReference type="NCBI Taxonomy" id="2498135"/>
    <lineage>
        <taxon>Bacteria</taxon>
        <taxon>Bacillati</taxon>
        <taxon>Actinomycetota</taxon>
        <taxon>Actinomycetes</taxon>
        <taxon>Streptosporangiales</taxon>
        <taxon>Nocardiopsidaceae</taxon>
        <taxon>Streptomonospora</taxon>
    </lineage>
</organism>
<dbReference type="InterPro" id="IPR002937">
    <property type="entry name" value="Amino_oxidase"/>
</dbReference>
<evidence type="ECO:0000256" key="4">
    <source>
        <dbReference type="ARBA" id="ARBA00004744"/>
    </source>
</evidence>
<evidence type="ECO:0000256" key="2">
    <source>
        <dbReference type="ARBA" id="ARBA00001974"/>
    </source>
</evidence>
<evidence type="ECO:0000256" key="11">
    <source>
        <dbReference type="ARBA" id="ARBA00023133"/>
    </source>
</evidence>
<evidence type="ECO:0000256" key="5">
    <source>
        <dbReference type="ARBA" id="ARBA00008310"/>
    </source>
</evidence>
<keyword evidence="12" id="KW-0963">Cytoplasm</keyword>
<comment type="subcellular location">
    <subcellularLocation>
        <location evidence="12">Cytoplasm</location>
    </subcellularLocation>
</comment>
<keyword evidence="15" id="KW-1185">Reference proteome</keyword>
<dbReference type="GO" id="GO:0004729">
    <property type="term" value="F:oxygen-dependent protoporphyrinogen oxidase activity"/>
    <property type="evidence" value="ECO:0007669"/>
    <property type="project" value="UniProtKB-UniRule"/>
</dbReference>
<dbReference type="SUPFAM" id="SSF54373">
    <property type="entry name" value="FAD-linked reductases, C-terminal domain"/>
    <property type="match status" value="1"/>
</dbReference>
<feature type="domain" description="Amine oxidase" evidence="13">
    <location>
        <begin position="5"/>
        <end position="466"/>
    </location>
</feature>
<comment type="similarity">
    <text evidence="5 12">Belongs to the protoporphyrinogen/coproporphyrinogen oxidase family. Coproporphyrinogen III oxidase subfamily.</text>
</comment>
<proteinExistence type="inferred from homology"/>
<keyword evidence="8 12" id="KW-0285">Flavoprotein</keyword>
<comment type="pathway">
    <text evidence="4 12">Porphyrin-containing compound metabolism; protoheme biosynthesis.</text>
</comment>
<dbReference type="PANTHER" id="PTHR42923">
    <property type="entry name" value="PROTOPORPHYRINOGEN OXIDASE"/>
    <property type="match status" value="1"/>
</dbReference>
<dbReference type="EC" id="1.3.3.15" evidence="6 12"/>
<evidence type="ECO:0000256" key="6">
    <source>
        <dbReference type="ARBA" id="ARBA00012402"/>
    </source>
</evidence>
<sequence length="490" mass="49605">MGAGISGLTAAYRLGRAGADVTVLEASPRVGGKLHVSPVAGVPVDAGAESVLARRPEALDLIDELGLGDRIEYPAPLPAAIYTRGRLRAFPKGQVMGVPGNLAALARSGVLSVPGVLRAGLDPVLPRTPLGADVSVGDYIGARMGREVVDRLVEPMLGGVYAGRAERLSLESTLPQLAPQAREERSLTRAVRRAAADQRARSRPGAPAFATLRGGIATLADALAEGPARIETSATVRRLSRTGSGHWSLDVGAAAPDAPSAAPREVAADGVVLACPAPAAARLLRPLAASTAEDLAGIGYASMAVVTLAYPAAAFARVPEGSGFLVSAREGLSIKAATFSSRKWPWLAQELAGAHPDPGAGTVIVRCSIGRAGEESLLQRSDGELAALAAADLAAVCGVTGAPTEQRVTRWGGGLPQYDTGHGARVERIRAGVAGLGGLAVCGAAFDGVGVPACIAGATRAVEDVLASVPAAADGRAPDATSNDETRSHP</sequence>
<comment type="cofactor">
    <cofactor evidence="2 12">
        <name>FAD</name>
        <dbReference type="ChEBI" id="CHEBI:57692"/>
    </cofactor>
</comment>
<evidence type="ECO:0000256" key="3">
    <source>
        <dbReference type="ARBA" id="ARBA00002185"/>
    </source>
</evidence>
<comment type="function">
    <text evidence="3 12">Involved in coproporphyrin-dependent heme b biosynthesis. Catalyzes the oxidation of coproporphyrinogen III to coproporphyrin III.</text>
</comment>
<evidence type="ECO:0000313" key="15">
    <source>
        <dbReference type="Proteomes" id="UP000292235"/>
    </source>
</evidence>
<evidence type="ECO:0000256" key="8">
    <source>
        <dbReference type="ARBA" id="ARBA00022630"/>
    </source>
</evidence>
<gene>
    <name evidence="14" type="primary">hemY</name>
    <name evidence="14" type="ORF">EKD16_14580</name>
</gene>
<dbReference type="InterPro" id="IPR050464">
    <property type="entry name" value="Zeta_carotene_desat/Oxidored"/>
</dbReference>
<evidence type="ECO:0000259" key="13">
    <source>
        <dbReference type="Pfam" id="PF01593"/>
    </source>
</evidence>
<name>A0A4P6Q7A9_9ACTN</name>
<dbReference type="Gene3D" id="3.90.660.20">
    <property type="entry name" value="Protoporphyrinogen oxidase, mitochondrial, domain 2"/>
    <property type="match status" value="1"/>
</dbReference>
<keyword evidence="9 12" id="KW-0274">FAD</keyword>
<evidence type="ECO:0000256" key="10">
    <source>
        <dbReference type="ARBA" id="ARBA00023002"/>
    </source>
</evidence>
<dbReference type="NCBIfam" id="TIGR00562">
    <property type="entry name" value="proto_IX_ox"/>
    <property type="match status" value="1"/>
</dbReference>
<dbReference type="InterPro" id="IPR036188">
    <property type="entry name" value="FAD/NAD-bd_sf"/>
</dbReference>
<evidence type="ECO:0000256" key="9">
    <source>
        <dbReference type="ARBA" id="ARBA00022827"/>
    </source>
</evidence>
<dbReference type="Pfam" id="PF01593">
    <property type="entry name" value="Amino_oxidase"/>
    <property type="match status" value="1"/>
</dbReference>
<comment type="catalytic activity">
    <reaction evidence="1">
        <text>coproporphyrinogen III + 3 O2 = coproporphyrin III + 3 H2O2</text>
        <dbReference type="Rhea" id="RHEA:43436"/>
        <dbReference type="ChEBI" id="CHEBI:15379"/>
        <dbReference type="ChEBI" id="CHEBI:16240"/>
        <dbReference type="ChEBI" id="CHEBI:57309"/>
        <dbReference type="ChEBI" id="CHEBI:131725"/>
        <dbReference type="EC" id="1.3.3.15"/>
    </reaction>
    <physiologicalReaction direction="left-to-right" evidence="1">
        <dbReference type="Rhea" id="RHEA:43437"/>
    </physiologicalReaction>
</comment>
<dbReference type="GO" id="GO:0005737">
    <property type="term" value="C:cytoplasm"/>
    <property type="evidence" value="ECO:0007669"/>
    <property type="project" value="UniProtKB-SubCell"/>
</dbReference>
<dbReference type="AlphaFoldDB" id="A0A4P6Q7A9"/>
<dbReference type="UniPathway" id="UPA00252"/>
<dbReference type="SUPFAM" id="SSF51905">
    <property type="entry name" value="FAD/NAD(P)-binding domain"/>
    <property type="match status" value="1"/>
</dbReference>
<evidence type="ECO:0000256" key="12">
    <source>
        <dbReference type="RuleBase" id="RU364052"/>
    </source>
</evidence>
<dbReference type="Proteomes" id="UP000292235">
    <property type="component" value="Chromosome"/>
</dbReference>
<evidence type="ECO:0000313" key="14">
    <source>
        <dbReference type="EMBL" id="QBI54697.1"/>
    </source>
</evidence>
<keyword evidence="10 12" id="KW-0560">Oxidoreductase</keyword>
<dbReference type="InterPro" id="IPR004572">
    <property type="entry name" value="Protoporphyrinogen_oxidase"/>
</dbReference>
<dbReference type="Gene3D" id="1.10.3110.10">
    <property type="entry name" value="protoporphyrinogen ix oxidase, domain 3"/>
    <property type="match status" value="1"/>
</dbReference>